<protein>
    <submittedName>
        <fullName evidence="2">Uncharacterized protein</fullName>
    </submittedName>
</protein>
<reference evidence="2 3" key="1">
    <citation type="journal article" date="2018" name="Elife">
        <title>Discovery and characterization of a prevalent human gut bacterial enzyme sufficient for the inactivation of a family of plant toxins.</title>
        <authorList>
            <person name="Koppel N."/>
            <person name="Bisanz J.E."/>
            <person name="Pandelia M.E."/>
            <person name="Turnbaugh P.J."/>
            <person name="Balskus E.P."/>
        </authorList>
    </citation>
    <scope>NUCLEOTIDE SEQUENCE [LARGE SCALE GENOMIC DNA]</scope>
    <source>
        <strain evidence="2 3">MR1 #12</strain>
    </source>
</reference>
<sequence>MGKAETKFANTAKKMDSALLRLLETTAFEKISVTMLCNEAQVNRSTFYAHYSDTSDLLVEVRWLALKDFSWAPINALHTILL</sequence>
<dbReference type="Gene3D" id="1.10.357.10">
    <property type="entry name" value="Tetracycline Repressor, domain 2"/>
    <property type="match status" value="1"/>
</dbReference>
<name>A0A369MVV5_EGGLN</name>
<dbReference type="GO" id="GO:0003677">
    <property type="term" value="F:DNA binding"/>
    <property type="evidence" value="ECO:0007669"/>
    <property type="project" value="UniProtKB-UniRule"/>
</dbReference>
<dbReference type="SUPFAM" id="SSF46689">
    <property type="entry name" value="Homeodomain-like"/>
    <property type="match status" value="1"/>
</dbReference>
<dbReference type="AlphaFoldDB" id="A0A369MVV5"/>
<organism evidence="2 3">
    <name type="scientific">Eggerthella lenta</name>
    <name type="common">Eubacterium lentum</name>
    <dbReference type="NCBI Taxonomy" id="84112"/>
    <lineage>
        <taxon>Bacteria</taxon>
        <taxon>Bacillati</taxon>
        <taxon>Actinomycetota</taxon>
        <taxon>Coriobacteriia</taxon>
        <taxon>Eggerthellales</taxon>
        <taxon>Eggerthellaceae</taxon>
        <taxon>Eggerthella</taxon>
    </lineage>
</organism>
<evidence type="ECO:0000256" key="1">
    <source>
        <dbReference type="ARBA" id="ARBA00023125"/>
    </source>
</evidence>
<dbReference type="InterPro" id="IPR001647">
    <property type="entry name" value="HTH_TetR"/>
</dbReference>
<dbReference type="InterPro" id="IPR009057">
    <property type="entry name" value="Homeodomain-like_sf"/>
</dbReference>
<proteinExistence type="predicted"/>
<evidence type="ECO:0000313" key="2">
    <source>
        <dbReference type="EMBL" id="RDB81582.1"/>
    </source>
</evidence>
<evidence type="ECO:0000313" key="3">
    <source>
        <dbReference type="Proteomes" id="UP000253752"/>
    </source>
</evidence>
<dbReference type="Proteomes" id="UP000253752">
    <property type="component" value="Unassembled WGS sequence"/>
</dbReference>
<dbReference type="EMBL" id="PPTX01000002">
    <property type="protein sequence ID" value="RDB81582.1"/>
    <property type="molecule type" value="Genomic_DNA"/>
</dbReference>
<comment type="caution">
    <text evidence="2">The sequence shown here is derived from an EMBL/GenBank/DDBJ whole genome shotgun (WGS) entry which is preliminary data.</text>
</comment>
<keyword evidence="1" id="KW-0238">DNA-binding</keyword>
<dbReference type="PROSITE" id="PS50977">
    <property type="entry name" value="HTH_TETR_2"/>
    <property type="match status" value="1"/>
</dbReference>
<gene>
    <name evidence="2" type="ORF">C1872_02595</name>
</gene>
<dbReference type="Pfam" id="PF00440">
    <property type="entry name" value="TetR_N"/>
    <property type="match status" value="1"/>
</dbReference>
<accession>A0A369MVV5</accession>